<sequence>MWVSAALRRGIRPRTAEESYYRLARVHGCTRFCGAYAFEEKISRVASTAPEWTVYSNTDGAAFIDANRHSGAVILLYNGLGPQNGLISMSIRNRNPDISRDCGRRRWTSR</sequence>
<keyword evidence="2" id="KW-1185">Reference proteome</keyword>
<evidence type="ECO:0000313" key="1">
    <source>
        <dbReference type="EMBL" id="GBP65000.1"/>
    </source>
</evidence>
<dbReference type="AlphaFoldDB" id="A0A4C1XPC9"/>
<evidence type="ECO:0000313" key="2">
    <source>
        <dbReference type="Proteomes" id="UP000299102"/>
    </source>
</evidence>
<comment type="caution">
    <text evidence="1">The sequence shown here is derived from an EMBL/GenBank/DDBJ whole genome shotgun (WGS) entry which is preliminary data.</text>
</comment>
<dbReference type="Proteomes" id="UP000299102">
    <property type="component" value="Unassembled WGS sequence"/>
</dbReference>
<reference evidence="1 2" key="1">
    <citation type="journal article" date="2019" name="Commun. Biol.">
        <title>The bagworm genome reveals a unique fibroin gene that provides high tensile strength.</title>
        <authorList>
            <person name="Kono N."/>
            <person name="Nakamura H."/>
            <person name="Ohtoshi R."/>
            <person name="Tomita M."/>
            <person name="Numata K."/>
            <person name="Arakawa K."/>
        </authorList>
    </citation>
    <scope>NUCLEOTIDE SEQUENCE [LARGE SCALE GENOMIC DNA]</scope>
</reference>
<name>A0A4C1XPC9_EUMVA</name>
<dbReference type="EMBL" id="BGZK01000916">
    <property type="protein sequence ID" value="GBP65000.1"/>
    <property type="molecule type" value="Genomic_DNA"/>
</dbReference>
<accession>A0A4C1XPC9</accession>
<proteinExistence type="predicted"/>
<organism evidence="1 2">
    <name type="scientific">Eumeta variegata</name>
    <name type="common">Bagworm moth</name>
    <name type="synonym">Eumeta japonica</name>
    <dbReference type="NCBI Taxonomy" id="151549"/>
    <lineage>
        <taxon>Eukaryota</taxon>
        <taxon>Metazoa</taxon>
        <taxon>Ecdysozoa</taxon>
        <taxon>Arthropoda</taxon>
        <taxon>Hexapoda</taxon>
        <taxon>Insecta</taxon>
        <taxon>Pterygota</taxon>
        <taxon>Neoptera</taxon>
        <taxon>Endopterygota</taxon>
        <taxon>Lepidoptera</taxon>
        <taxon>Glossata</taxon>
        <taxon>Ditrysia</taxon>
        <taxon>Tineoidea</taxon>
        <taxon>Psychidae</taxon>
        <taxon>Oiketicinae</taxon>
        <taxon>Eumeta</taxon>
    </lineage>
</organism>
<protein>
    <submittedName>
        <fullName evidence="1">Uncharacterized protein</fullName>
    </submittedName>
</protein>
<gene>
    <name evidence="1" type="ORF">EVAR_50684_1</name>
</gene>